<proteinExistence type="predicted"/>
<reference evidence="1 2" key="1">
    <citation type="submission" date="2020-12" db="EMBL/GenBank/DDBJ databases">
        <title>Sulforoseuscoccus oceanibium gen. nov., sp. nov., a representative of the phylum Verrucomicrobia with special cytoplasmic membrane, and proposal of Sulforoseuscoccusaceae fam. nov.</title>
        <authorList>
            <person name="Xi F."/>
        </authorList>
    </citation>
    <scope>NUCLEOTIDE SEQUENCE [LARGE SCALE GENOMIC DNA]</scope>
    <source>
        <strain evidence="1 2">T37</strain>
    </source>
</reference>
<accession>A0A6B3LGT0</accession>
<protein>
    <submittedName>
        <fullName evidence="1">Zinc metallopeptidase</fullName>
    </submittedName>
</protein>
<keyword evidence="2" id="KW-1185">Reference proteome</keyword>
<dbReference type="RefSeq" id="WP_164365604.1">
    <property type="nucleotide sequence ID" value="NZ_CP066776.1"/>
</dbReference>
<sequence>MIILAVVLLLVYLAVTVGLGGMARSRFDAALSEPARGGKSSARLVCRALLNDAGLMKVGVIEGWFKGWSSYDDEKEHVVLSPRLIESASPGALALAALQAARAEVARKSPGSWRRRRQALRWSSALPGFGFVLGLLFLFARRLQPTAALWLIAAACAVGLFVFFVTLATDLRAVVIAKKSVADAKVFADSSDLELAQSVLDVAPLLDLRGPVASTRWLLLHALPMSKRS</sequence>
<evidence type="ECO:0000313" key="2">
    <source>
        <dbReference type="Proteomes" id="UP000475117"/>
    </source>
</evidence>
<dbReference type="Proteomes" id="UP000475117">
    <property type="component" value="Chromosome"/>
</dbReference>
<evidence type="ECO:0000313" key="1">
    <source>
        <dbReference type="EMBL" id="QQL44398.1"/>
    </source>
</evidence>
<dbReference type="Pfam" id="PF04298">
    <property type="entry name" value="Zn_peptidase_2"/>
    <property type="match status" value="1"/>
</dbReference>
<dbReference type="EMBL" id="CP066776">
    <property type="protein sequence ID" value="QQL44398.1"/>
    <property type="molecule type" value="Genomic_DNA"/>
</dbReference>
<dbReference type="InterPro" id="IPR007395">
    <property type="entry name" value="Zn_peptidase_2"/>
</dbReference>
<dbReference type="AlphaFoldDB" id="A0A6B3LGT0"/>
<organism evidence="1 2">
    <name type="scientific">Sulfuriroseicoccus oceanibius</name>
    <dbReference type="NCBI Taxonomy" id="2707525"/>
    <lineage>
        <taxon>Bacteria</taxon>
        <taxon>Pseudomonadati</taxon>
        <taxon>Verrucomicrobiota</taxon>
        <taxon>Verrucomicrobiia</taxon>
        <taxon>Verrucomicrobiales</taxon>
        <taxon>Verrucomicrobiaceae</taxon>
        <taxon>Sulfuriroseicoccus</taxon>
    </lineage>
</organism>
<gene>
    <name evidence="1" type="ORF">G3M56_010950</name>
</gene>
<name>A0A6B3LGT0_9BACT</name>
<dbReference type="KEGG" id="soa:G3M56_010950"/>